<accession>A0A3A3FN07</accession>
<organism evidence="1 2">
    <name type="scientific">Noviherbaspirillum saxi</name>
    <dbReference type="NCBI Taxonomy" id="2320863"/>
    <lineage>
        <taxon>Bacteria</taxon>
        <taxon>Pseudomonadati</taxon>
        <taxon>Pseudomonadota</taxon>
        <taxon>Betaproteobacteria</taxon>
        <taxon>Burkholderiales</taxon>
        <taxon>Oxalobacteraceae</taxon>
        <taxon>Noviherbaspirillum</taxon>
    </lineage>
</organism>
<dbReference type="OrthoDB" id="8682935at2"/>
<evidence type="ECO:0000313" key="1">
    <source>
        <dbReference type="EMBL" id="RJF95039.1"/>
    </source>
</evidence>
<dbReference type="RefSeq" id="WP_119770189.1">
    <property type="nucleotide sequence ID" value="NZ_QYUO01000002.1"/>
</dbReference>
<name>A0A3A3FN07_9BURK</name>
<comment type="caution">
    <text evidence="1">The sequence shown here is derived from an EMBL/GenBank/DDBJ whole genome shotgun (WGS) entry which is preliminary data.</text>
</comment>
<reference evidence="2" key="1">
    <citation type="submission" date="2018-09" db="EMBL/GenBank/DDBJ databases">
        <authorList>
            <person name="Zhu H."/>
        </authorList>
    </citation>
    <scope>NUCLEOTIDE SEQUENCE [LARGE SCALE GENOMIC DNA]</scope>
    <source>
        <strain evidence="2">K1R23-30</strain>
    </source>
</reference>
<dbReference type="AlphaFoldDB" id="A0A3A3FN07"/>
<gene>
    <name evidence="1" type="ORF">D3871_16360</name>
</gene>
<keyword evidence="2" id="KW-1185">Reference proteome</keyword>
<proteinExistence type="predicted"/>
<dbReference type="Proteomes" id="UP000265955">
    <property type="component" value="Unassembled WGS sequence"/>
</dbReference>
<protein>
    <submittedName>
        <fullName evidence="1">Uncharacterized protein</fullName>
    </submittedName>
</protein>
<evidence type="ECO:0000313" key="2">
    <source>
        <dbReference type="Proteomes" id="UP000265955"/>
    </source>
</evidence>
<sequence>MNTTRTKRWNGHLDSLSRDYLKEVQQKMESYGDRVQFSLVSGGGEPSYQVINAVGKKMAFDRNHHLLQAEEADFAGANATGTLSMDQIKSAISGVGLGAASTSRSVRVTRASPGTKRTSAAKANELFAVERYEYFKNNRQSLPPTITEHSEEITQLMQNGKSAADAFSEVVSKYYS</sequence>
<dbReference type="EMBL" id="QYUO01000002">
    <property type="protein sequence ID" value="RJF95039.1"/>
    <property type="molecule type" value="Genomic_DNA"/>
</dbReference>